<keyword evidence="6" id="KW-1185">Reference proteome</keyword>
<feature type="domain" description="Wall-associated receptor kinase galacturonan-binding" evidence="4">
    <location>
        <begin position="66"/>
        <end position="119"/>
    </location>
</feature>
<dbReference type="GO" id="GO:0016020">
    <property type="term" value="C:membrane"/>
    <property type="evidence" value="ECO:0007669"/>
    <property type="project" value="UniProtKB-SubCell"/>
</dbReference>
<comment type="caution">
    <text evidence="5">The sequence shown here is derived from an EMBL/GenBank/DDBJ whole genome shotgun (WGS) entry which is preliminary data.</text>
</comment>
<keyword evidence="3" id="KW-0472">Membrane</keyword>
<gene>
    <name evidence="5" type="ORF">CKAN_01076700</name>
</gene>
<evidence type="ECO:0000256" key="1">
    <source>
        <dbReference type="ARBA" id="ARBA00004167"/>
    </source>
</evidence>
<evidence type="ECO:0000256" key="2">
    <source>
        <dbReference type="ARBA" id="ARBA00022729"/>
    </source>
</evidence>
<dbReference type="STRING" id="337451.A0A3S3Q9V3"/>
<evidence type="ECO:0000256" key="3">
    <source>
        <dbReference type="SAM" id="Phobius"/>
    </source>
</evidence>
<protein>
    <recommendedName>
        <fullName evidence="4">Wall-associated receptor kinase galacturonan-binding domain-containing protein</fullName>
    </recommendedName>
</protein>
<name>A0A3S3Q9V3_9MAGN</name>
<evidence type="ECO:0000313" key="6">
    <source>
        <dbReference type="Proteomes" id="UP000283530"/>
    </source>
</evidence>
<dbReference type="AlphaFoldDB" id="A0A3S3Q9V3"/>
<keyword evidence="3" id="KW-0812">Transmembrane</keyword>
<dbReference type="EMBL" id="QPKB01000004">
    <property type="protein sequence ID" value="RWR82058.1"/>
    <property type="molecule type" value="Genomic_DNA"/>
</dbReference>
<evidence type="ECO:0000313" key="5">
    <source>
        <dbReference type="EMBL" id="RWR82058.1"/>
    </source>
</evidence>
<dbReference type="Proteomes" id="UP000283530">
    <property type="component" value="Unassembled WGS sequence"/>
</dbReference>
<comment type="subcellular location">
    <subcellularLocation>
        <location evidence="1">Membrane</location>
        <topology evidence="1">Single-pass membrane protein</topology>
    </subcellularLocation>
</comment>
<dbReference type="InterPro" id="IPR025287">
    <property type="entry name" value="WAK_GUB"/>
</dbReference>
<keyword evidence="3" id="KW-1133">Transmembrane helix</keyword>
<accession>A0A3S3Q9V3</accession>
<dbReference type="OrthoDB" id="8062037at2759"/>
<keyword evidence="2" id="KW-0732">Signal</keyword>
<reference evidence="5 6" key="1">
    <citation type="journal article" date="2019" name="Nat. Plants">
        <title>Stout camphor tree genome fills gaps in understanding of flowering plant genome evolution.</title>
        <authorList>
            <person name="Chaw S.M."/>
            <person name="Liu Y.C."/>
            <person name="Wu Y.W."/>
            <person name="Wang H.Y."/>
            <person name="Lin C.I."/>
            <person name="Wu C.S."/>
            <person name="Ke H.M."/>
            <person name="Chang L.Y."/>
            <person name="Hsu C.Y."/>
            <person name="Yang H.T."/>
            <person name="Sudianto E."/>
            <person name="Hsu M.H."/>
            <person name="Wu K.P."/>
            <person name="Wang L.N."/>
            <person name="Leebens-Mack J.H."/>
            <person name="Tsai I.J."/>
        </authorList>
    </citation>
    <scope>NUCLEOTIDE SEQUENCE [LARGE SCALE GENOMIC DNA]</scope>
    <source>
        <strain evidence="6">cv. Chaw 1501</strain>
        <tissue evidence="5">Young leaves</tissue>
    </source>
</reference>
<dbReference type="GO" id="GO:0030247">
    <property type="term" value="F:polysaccharide binding"/>
    <property type="evidence" value="ECO:0007669"/>
    <property type="project" value="InterPro"/>
</dbReference>
<feature type="transmembrane region" description="Helical" evidence="3">
    <location>
        <begin position="15"/>
        <end position="36"/>
    </location>
</feature>
<organism evidence="5 6">
    <name type="scientific">Cinnamomum micranthum f. kanehirae</name>
    <dbReference type="NCBI Taxonomy" id="337451"/>
    <lineage>
        <taxon>Eukaryota</taxon>
        <taxon>Viridiplantae</taxon>
        <taxon>Streptophyta</taxon>
        <taxon>Embryophyta</taxon>
        <taxon>Tracheophyta</taxon>
        <taxon>Spermatophyta</taxon>
        <taxon>Magnoliopsida</taxon>
        <taxon>Magnoliidae</taxon>
        <taxon>Laurales</taxon>
        <taxon>Lauraceae</taxon>
        <taxon>Cinnamomum</taxon>
    </lineage>
</organism>
<sequence>MDGKTTKTFKFQNHLVILIGVARILLLAFVLLPHLLSSLAEPVLSMTNYSQLAFLKDVTMERAQTLATPFGSLANTHRTGYPGFQLTCDNQQQPILKLLASEYIIRYINYESQSFSVVDKRFC</sequence>
<evidence type="ECO:0000259" key="4">
    <source>
        <dbReference type="Pfam" id="PF13947"/>
    </source>
</evidence>
<dbReference type="Pfam" id="PF13947">
    <property type="entry name" value="GUB_WAK_bind"/>
    <property type="match status" value="1"/>
</dbReference>
<proteinExistence type="predicted"/>